<dbReference type="Gene3D" id="3.40.190.10">
    <property type="entry name" value="Periplasmic binding protein-like II"/>
    <property type="match status" value="2"/>
</dbReference>
<evidence type="ECO:0000256" key="1">
    <source>
        <dbReference type="ARBA" id="ARBA00010333"/>
    </source>
</evidence>
<feature type="region of interest" description="Disordered" evidence="4">
    <location>
        <begin position="32"/>
        <end position="103"/>
    </location>
</feature>
<proteinExistence type="inferred from homology"/>
<dbReference type="CDD" id="cd13690">
    <property type="entry name" value="PBP2_GluB"/>
    <property type="match status" value="1"/>
</dbReference>
<feature type="signal peptide" evidence="5">
    <location>
        <begin position="1"/>
        <end position="29"/>
    </location>
</feature>
<protein>
    <submittedName>
        <fullName evidence="7">Polar amino acid transport system substrate-binding protein</fullName>
    </submittedName>
</protein>
<keyword evidence="3 5" id="KW-0732">Signal</keyword>
<evidence type="ECO:0000256" key="5">
    <source>
        <dbReference type="SAM" id="SignalP"/>
    </source>
</evidence>
<feature type="domain" description="Solute-binding protein family 3/N-terminal" evidence="6">
    <location>
        <begin position="112"/>
        <end position="334"/>
    </location>
</feature>
<dbReference type="Proteomes" id="UP000199417">
    <property type="component" value="Unassembled WGS sequence"/>
</dbReference>
<feature type="chain" id="PRO_5039428228" evidence="5">
    <location>
        <begin position="30"/>
        <end position="347"/>
    </location>
</feature>
<dbReference type="PANTHER" id="PTHR30085:SF6">
    <property type="entry name" value="ABC TRANSPORTER GLUTAMINE-BINDING PROTEIN GLNH"/>
    <property type="match status" value="1"/>
</dbReference>
<name>A0A1G6VRA0_9NOCA</name>
<evidence type="ECO:0000256" key="4">
    <source>
        <dbReference type="SAM" id="MobiDB-lite"/>
    </source>
</evidence>
<dbReference type="GO" id="GO:0005576">
    <property type="term" value="C:extracellular region"/>
    <property type="evidence" value="ECO:0007669"/>
    <property type="project" value="TreeGrafter"/>
</dbReference>
<dbReference type="InterPro" id="IPR001638">
    <property type="entry name" value="Solute-binding_3/MltF_N"/>
</dbReference>
<evidence type="ECO:0000259" key="6">
    <source>
        <dbReference type="SMART" id="SM00062"/>
    </source>
</evidence>
<dbReference type="AlphaFoldDB" id="A0A1G6VRA0"/>
<dbReference type="SMART" id="SM00062">
    <property type="entry name" value="PBPb"/>
    <property type="match status" value="1"/>
</dbReference>
<keyword evidence="8" id="KW-1185">Reference proteome</keyword>
<organism evidence="7 8">
    <name type="scientific">Rhodococcus tukisamuensis</name>
    <dbReference type="NCBI Taxonomy" id="168276"/>
    <lineage>
        <taxon>Bacteria</taxon>
        <taxon>Bacillati</taxon>
        <taxon>Actinomycetota</taxon>
        <taxon>Actinomycetes</taxon>
        <taxon>Mycobacteriales</taxon>
        <taxon>Nocardiaceae</taxon>
        <taxon>Rhodococcus</taxon>
    </lineage>
</organism>
<reference evidence="7 8" key="1">
    <citation type="submission" date="2016-10" db="EMBL/GenBank/DDBJ databases">
        <authorList>
            <person name="de Groot N.N."/>
        </authorList>
    </citation>
    <scope>NUCLEOTIDE SEQUENCE [LARGE SCALE GENOMIC DNA]</scope>
    <source>
        <strain evidence="7 8">JCM 11308</strain>
    </source>
</reference>
<evidence type="ECO:0000256" key="3">
    <source>
        <dbReference type="ARBA" id="ARBA00022729"/>
    </source>
</evidence>
<feature type="compositionally biased region" description="Low complexity" evidence="4">
    <location>
        <begin position="40"/>
        <end position="56"/>
    </location>
</feature>
<gene>
    <name evidence="7" type="ORF">SAMN05444580_105104</name>
</gene>
<keyword evidence="2" id="KW-0813">Transport</keyword>
<comment type="similarity">
    <text evidence="1">Belongs to the bacterial solute-binding protein 3 family.</text>
</comment>
<dbReference type="STRING" id="168276.SAMN05444580_105104"/>
<dbReference type="InterPro" id="IPR051455">
    <property type="entry name" value="Bact_solute-bind_prot3"/>
</dbReference>
<dbReference type="GO" id="GO:0006865">
    <property type="term" value="P:amino acid transport"/>
    <property type="evidence" value="ECO:0007669"/>
    <property type="project" value="TreeGrafter"/>
</dbReference>
<dbReference type="PANTHER" id="PTHR30085">
    <property type="entry name" value="AMINO ACID ABC TRANSPORTER PERMEASE"/>
    <property type="match status" value="1"/>
</dbReference>
<evidence type="ECO:0000313" key="8">
    <source>
        <dbReference type="Proteomes" id="UP000199417"/>
    </source>
</evidence>
<dbReference type="Pfam" id="PF00497">
    <property type="entry name" value="SBP_bac_3"/>
    <property type="match status" value="1"/>
</dbReference>
<dbReference type="PROSITE" id="PS51257">
    <property type="entry name" value="PROKAR_LIPOPROTEIN"/>
    <property type="match status" value="1"/>
</dbReference>
<dbReference type="GO" id="GO:0030288">
    <property type="term" value="C:outer membrane-bounded periplasmic space"/>
    <property type="evidence" value="ECO:0007669"/>
    <property type="project" value="TreeGrafter"/>
</dbReference>
<evidence type="ECO:0000256" key="2">
    <source>
        <dbReference type="ARBA" id="ARBA00022448"/>
    </source>
</evidence>
<evidence type="ECO:0000313" key="7">
    <source>
        <dbReference type="EMBL" id="SDD56132.1"/>
    </source>
</evidence>
<dbReference type="EMBL" id="FNAB01000005">
    <property type="protein sequence ID" value="SDD56132.1"/>
    <property type="molecule type" value="Genomic_DNA"/>
</dbReference>
<accession>A0A1G6VRA0</accession>
<dbReference type="SUPFAM" id="SSF53850">
    <property type="entry name" value="Periplasmic binding protein-like II"/>
    <property type="match status" value="1"/>
</dbReference>
<sequence>MTGNGRRGRRILAAAVVAAALAGVLSGCGGPDDVSTATGSTQPAATQPSATAPVAANPEGTNAPLPEGAAVAPSPTGEPAPEQCSNPTASLRPFPDGAPESPALDRIRARGRLVVGLDTGSNLFSFRDPITGSIEGFDADIAREVARDLLGDPNLAEFRILSSADRIPALQDRLVDVVVNTVTVNCERREQVDFSTVYFEAQQRILVAQGSGIHGVADLAGRRVCTVAGSTSLTHLQRAEPDAIVLTVPSWSDCLVVLQQGQVDAVSSDDSLLAGLASQDPYLQIVGDSLSPEPYGIGINKYDPDLVRLVNASLERMRQDGTWSRIYDRWLGILGPSPGPPVPHYQD</sequence>